<dbReference type="PROSITE" id="PS51171">
    <property type="entry name" value="PREPHENATE_DEHYDR_3"/>
    <property type="match status" value="1"/>
</dbReference>
<accession>A0A6J7KGY5</accession>
<reference evidence="2" key="1">
    <citation type="submission" date="2020-05" db="EMBL/GenBank/DDBJ databases">
        <authorList>
            <person name="Chiriac C."/>
            <person name="Salcher M."/>
            <person name="Ghai R."/>
            <person name="Kavagutti S V."/>
        </authorList>
    </citation>
    <scope>NUCLEOTIDE SEQUENCE</scope>
</reference>
<dbReference type="InterPro" id="IPR001086">
    <property type="entry name" value="Preph_deHydtase"/>
</dbReference>
<sequence length="307" mass="33494">MAGTPVTLFQGPRGSSDERAALLFDGIEPTQVLALDSLDELLFTVDTVDGTFGIIPLENNVNGEFTGALSRLILTTEHCMVTQVRTLEEEIGAYGLVGNVIPREALVNIDILPKFSRALRELDVEALPAETTFEACKAVIQRGNPEMIAFAPKAIAEGLGLVPVIALAHHNQMLRTRYGLLQRDPILSPKSSRSTFLLWPKDDSVGTLSTMLEEFRVNDIDIVSLRSFLFALDSSHAFLFSVNNGLLDAKLQATLKTLVGQGVRARLLGDYGIEDLLPIDTTVEKVRMLDGIANYEAEMVRLQGGKA</sequence>
<evidence type="ECO:0000259" key="1">
    <source>
        <dbReference type="PROSITE" id="PS51171"/>
    </source>
</evidence>
<organism evidence="2">
    <name type="scientific">freshwater metagenome</name>
    <dbReference type="NCBI Taxonomy" id="449393"/>
    <lineage>
        <taxon>unclassified sequences</taxon>
        <taxon>metagenomes</taxon>
        <taxon>ecological metagenomes</taxon>
    </lineage>
</organism>
<dbReference type="AlphaFoldDB" id="A0A6J7KGY5"/>
<dbReference type="SUPFAM" id="SSF53850">
    <property type="entry name" value="Periplasmic binding protein-like II"/>
    <property type="match status" value="1"/>
</dbReference>
<gene>
    <name evidence="2" type="ORF">UFOPK3837_00575</name>
</gene>
<dbReference type="GO" id="GO:0004664">
    <property type="term" value="F:prephenate dehydratase activity"/>
    <property type="evidence" value="ECO:0007669"/>
    <property type="project" value="InterPro"/>
</dbReference>
<dbReference type="Gene3D" id="3.40.190.10">
    <property type="entry name" value="Periplasmic binding protein-like II"/>
    <property type="match status" value="2"/>
</dbReference>
<evidence type="ECO:0000313" key="2">
    <source>
        <dbReference type="EMBL" id="CAB4953254.1"/>
    </source>
</evidence>
<name>A0A6J7KGY5_9ZZZZ</name>
<feature type="domain" description="Prephenate dehydratase" evidence="1">
    <location>
        <begin position="6"/>
        <end position="183"/>
    </location>
</feature>
<proteinExistence type="predicted"/>
<protein>
    <submittedName>
        <fullName evidence="2">Unannotated protein</fullName>
    </submittedName>
</protein>
<dbReference type="EMBL" id="CAFBNO010000017">
    <property type="protein sequence ID" value="CAB4953254.1"/>
    <property type="molecule type" value="Genomic_DNA"/>
</dbReference>
<dbReference type="GO" id="GO:0009094">
    <property type="term" value="P:L-phenylalanine biosynthetic process"/>
    <property type="evidence" value="ECO:0007669"/>
    <property type="project" value="InterPro"/>
</dbReference>